<protein>
    <submittedName>
        <fullName evidence="2">Uncharacterized protein</fullName>
    </submittedName>
</protein>
<accession>A0A699YVJ0</accession>
<sequence length="319" mass="33020">MGSRHMQSLDALSPSGQLPCLQPPAAAAEAAKAEEAGCLGQPEPGCHEQQGPAATGLARRLPTSTTSDQGPGEEGQGGQRGPGGGAGHVMSWRYQDAADREQWQPLAPGASRPSLLQPWGYQACLLDNSLAMQIAAQQPLPVQSEAQAGTQLGRMGVTAADKNAASGTRDSAPSDHDSVPGAQQCATRATQPNTKARGTSSPGGCPAGSARTSQATASVLADNLSPLLAGELSKLRSACAPEFVGQRAAAPAGRAAHADAAGRYQPAAPLLTLVSDIAESRKMVMLLLRGAEQQLRPRQLKALRQRQQQQHKRSSSKLE</sequence>
<feature type="compositionally biased region" description="Gly residues" evidence="1">
    <location>
        <begin position="72"/>
        <end position="87"/>
    </location>
</feature>
<dbReference type="Proteomes" id="UP000485058">
    <property type="component" value="Unassembled WGS sequence"/>
</dbReference>
<feature type="region of interest" description="Disordered" evidence="1">
    <location>
        <begin position="1"/>
        <end position="89"/>
    </location>
</feature>
<gene>
    <name evidence="2" type="ORF">HaLaN_09682</name>
</gene>
<evidence type="ECO:0000313" key="2">
    <source>
        <dbReference type="EMBL" id="GFH13740.1"/>
    </source>
</evidence>
<dbReference type="EMBL" id="BLLF01000647">
    <property type="protein sequence ID" value="GFH13740.1"/>
    <property type="molecule type" value="Genomic_DNA"/>
</dbReference>
<name>A0A699YVJ0_HAELA</name>
<keyword evidence="3" id="KW-1185">Reference proteome</keyword>
<comment type="caution">
    <text evidence="2">The sequence shown here is derived from an EMBL/GenBank/DDBJ whole genome shotgun (WGS) entry which is preliminary data.</text>
</comment>
<evidence type="ECO:0000313" key="3">
    <source>
        <dbReference type="Proteomes" id="UP000485058"/>
    </source>
</evidence>
<proteinExistence type="predicted"/>
<reference evidence="2 3" key="1">
    <citation type="submission" date="2020-02" db="EMBL/GenBank/DDBJ databases">
        <title>Draft genome sequence of Haematococcus lacustris strain NIES-144.</title>
        <authorList>
            <person name="Morimoto D."/>
            <person name="Nakagawa S."/>
            <person name="Yoshida T."/>
            <person name="Sawayama S."/>
        </authorList>
    </citation>
    <scope>NUCLEOTIDE SEQUENCE [LARGE SCALE GENOMIC DNA]</scope>
    <source>
        <strain evidence="2 3">NIES-144</strain>
    </source>
</reference>
<feature type="region of interest" description="Disordered" evidence="1">
    <location>
        <begin position="160"/>
        <end position="211"/>
    </location>
</feature>
<feature type="compositionally biased region" description="Polar residues" evidence="1">
    <location>
        <begin position="184"/>
        <end position="202"/>
    </location>
</feature>
<dbReference type="AlphaFoldDB" id="A0A699YVJ0"/>
<feature type="region of interest" description="Disordered" evidence="1">
    <location>
        <begin position="300"/>
        <end position="319"/>
    </location>
</feature>
<organism evidence="2 3">
    <name type="scientific">Haematococcus lacustris</name>
    <name type="common">Green alga</name>
    <name type="synonym">Haematococcus pluvialis</name>
    <dbReference type="NCBI Taxonomy" id="44745"/>
    <lineage>
        <taxon>Eukaryota</taxon>
        <taxon>Viridiplantae</taxon>
        <taxon>Chlorophyta</taxon>
        <taxon>core chlorophytes</taxon>
        <taxon>Chlorophyceae</taxon>
        <taxon>CS clade</taxon>
        <taxon>Chlamydomonadales</taxon>
        <taxon>Haematococcaceae</taxon>
        <taxon>Haematococcus</taxon>
    </lineage>
</organism>
<evidence type="ECO:0000256" key="1">
    <source>
        <dbReference type="SAM" id="MobiDB-lite"/>
    </source>
</evidence>